<gene>
    <name evidence="8" type="ORF">COW77_01700</name>
</gene>
<evidence type="ECO:0000256" key="4">
    <source>
        <dbReference type="ARBA" id="ARBA00022989"/>
    </source>
</evidence>
<evidence type="ECO:0000256" key="6">
    <source>
        <dbReference type="SAM" id="Phobius"/>
    </source>
</evidence>
<dbReference type="PANTHER" id="PTHR38459">
    <property type="entry name" value="PROPHAGE BACTOPRENOL-LINKED GLUCOSE TRANSLOCASE HOMOLOG"/>
    <property type="match status" value="1"/>
</dbReference>
<feature type="transmembrane region" description="Helical" evidence="6">
    <location>
        <begin position="61"/>
        <end position="83"/>
    </location>
</feature>
<dbReference type="Proteomes" id="UP000229241">
    <property type="component" value="Unassembled WGS sequence"/>
</dbReference>
<comment type="caution">
    <text evidence="8">The sequence shown here is derived from an EMBL/GenBank/DDBJ whole genome shotgun (WGS) entry which is preliminary data.</text>
</comment>
<dbReference type="EMBL" id="PCTX01000051">
    <property type="protein sequence ID" value="PIP92113.1"/>
    <property type="molecule type" value="Genomic_DNA"/>
</dbReference>
<dbReference type="Pfam" id="PF04138">
    <property type="entry name" value="GtrA_DPMS_TM"/>
    <property type="match status" value="1"/>
</dbReference>
<evidence type="ECO:0000256" key="1">
    <source>
        <dbReference type="ARBA" id="ARBA00004141"/>
    </source>
</evidence>
<proteinExistence type="inferred from homology"/>
<keyword evidence="3 6" id="KW-0812">Transmembrane</keyword>
<feature type="domain" description="GtrA/DPMS transmembrane" evidence="7">
    <location>
        <begin position="1"/>
        <end position="85"/>
    </location>
</feature>
<evidence type="ECO:0000313" key="8">
    <source>
        <dbReference type="EMBL" id="PIP92113.1"/>
    </source>
</evidence>
<evidence type="ECO:0000256" key="2">
    <source>
        <dbReference type="ARBA" id="ARBA00009399"/>
    </source>
</evidence>
<protein>
    <recommendedName>
        <fullName evidence="7">GtrA/DPMS transmembrane domain-containing protein</fullName>
    </recommendedName>
</protein>
<evidence type="ECO:0000256" key="5">
    <source>
        <dbReference type="ARBA" id="ARBA00023136"/>
    </source>
</evidence>
<feature type="non-terminal residue" evidence="8">
    <location>
        <position position="1"/>
    </location>
</feature>
<dbReference type="InterPro" id="IPR051401">
    <property type="entry name" value="GtrA_CellWall_Glycosyl"/>
</dbReference>
<keyword evidence="5 6" id="KW-0472">Membrane</keyword>
<feature type="transmembrane region" description="Helical" evidence="6">
    <location>
        <begin position="27"/>
        <end position="49"/>
    </location>
</feature>
<sequence length="87" mass="9678">VINSYFWNKHWTFGVSDSANIKEFSQFMAVSLVGFAINVGAASLLVNFIGSPESISPERWANIGALSATIISLVWNFVGYKFIVFKR</sequence>
<evidence type="ECO:0000256" key="3">
    <source>
        <dbReference type="ARBA" id="ARBA00022692"/>
    </source>
</evidence>
<keyword evidence="4 6" id="KW-1133">Transmembrane helix</keyword>
<comment type="similarity">
    <text evidence="2">Belongs to the GtrA family.</text>
</comment>
<reference evidence="8 9" key="1">
    <citation type="submission" date="2017-09" db="EMBL/GenBank/DDBJ databases">
        <title>Depth-based differentiation of microbial function through sediment-hosted aquifers and enrichment of novel symbionts in the deep terrestrial subsurface.</title>
        <authorList>
            <person name="Probst A.J."/>
            <person name="Ladd B."/>
            <person name="Jarett J.K."/>
            <person name="Geller-Mcgrath D.E."/>
            <person name="Sieber C.M."/>
            <person name="Emerson J.B."/>
            <person name="Anantharaman K."/>
            <person name="Thomas B.C."/>
            <person name="Malmstrom R."/>
            <person name="Stieglmeier M."/>
            <person name="Klingl A."/>
            <person name="Woyke T."/>
            <person name="Ryan C.M."/>
            <person name="Banfield J.F."/>
        </authorList>
    </citation>
    <scope>NUCLEOTIDE SEQUENCE [LARGE SCALE GENOMIC DNA]</scope>
    <source>
        <strain evidence="8">CG18_big_fil_WC_8_21_14_2_50_39_7</strain>
    </source>
</reference>
<organism evidence="8 9">
    <name type="scientific">Candidatus Wolfebacteria bacterium CG18_big_fil_WC_8_21_14_2_50_39_7</name>
    <dbReference type="NCBI Taxonomy" id="1975071"/>
    <lineage>
        <taxon>Bacteria</taxon>
        <taxon>Candidatus Wolfeibacteriota</taxon>
    </lineage>
</organism>
<dbReference type="AlphaFoldDB" id="A0A2H0ECE8"/>
<dbReference type="GO" id="GO:0005886">
    <property type="term" value="C:plasma membrane"/>
    <property type="evidence" value="ECO:0007669"/>
    <property type="project" value="TreeGrafter"/>
</dbReference>
<dbReference type="InterPro" id="IPR007267">
    <property type="entry name" value="GtrA_DPMS_TM"/>
</dbReference>
<dbReference type="GO" id="GO:0000271">
    <property type="term" value="P:polysaccharide biosynthetic process"/>
    <property type="evidence" value="ECO:0007669"/>
    <property type="project" value="InterPro"/>
</dbReference>
<comment type="subcellular location">
    <subcellularLocation>
        <location evidence="1">Membrane</location>
        <topology evidence="1">Multi-pass membrane protein</topology>
    </subcellularLocation>
</comment>
<accession>A0A2H0ECE8</accession>
<dbReference type="PANTHER" id="PTHR38459:SF1">
    <property type="entry name" value="PROPHAGE BACTOPRENOL-LINKED GLUCOSE TRANSLOCASE HOMOLOG"/>
    <property type="match status" value="1"/>
</dbReference>
<evidence type="ECO:0000313" key="9">
    <source>
        <dbReference type="Proteomes" id="UP000229241"/>
    </source>
</evidence>
<name>A0A2H0ECE8_9BACT</name>
<evidence type="ECO:0000259" key="7">
    <source>
        <dbReference type="Pfam" id="PF04138"/>
    </source>
</evidence>